<dbReference type="PROSITE" id="PS50850">
    <property type="entry name" value="MFS"/>
    <property type="match status" value="1"/>
</dbReference>
<accession>A0ABR0T569</accession>
<organism evidence="10 11">
    <name type="scientific">Cladobotryum mycophilum</name>
    <dbReference type="NCBI Taxonomy" id="491253"/>
    <lineage>
        <taxon>Eukaryota</taxon>
        <taxon>Fungi</taxon>
        <taxon>Dikarya</taxon>
        <taxon>Ascomycota</taxon>
        <taxon>Pezizomycotina</taxon>
        <taxon>Sordariomycetes</taxon>
        <taxon>Hypocreomycetidae</taxon>
        <taxon>Hypocreales</taxon>
        <taxon>Hypocreaceae</taxon>
        <taxon>Cladobotryum</taxon>
    </lineage>
</organism>
<dbReference type="Pfam" id="PF07690">
    <property type="entry name" value="MFS_1"/>
    <property type="match status" value="1"/>
</dbReference>
<feature type="transmembrane region" description="Helical" evidence="8">
    <location>
        <begin position="181"/>
        <end position="207"/>
    </location>
</feature>
<reference evidence="10 11" key="1">
    <citation type="submission" date="2024-01" db="EMBL/GenBank/DDBJ databases">
        <title>Complete genome of Cladobotryum mycophilum ATHUM6906.</title>
        <authorList>
            <person name="Christinaki A.C."/>
            <person name="Myridakis A.I."/>
            <person name="Kouvelis V.N."/>
        </authorList>
    </citation>
    <scope>NUCLEOTIDE SEQUENCE [LARGE SCALE GENOMIC DNA]</scope>
    <source>
        <strain evidence="10 11">ATHUM6906</strain>
    </source>
</reference>
<feature type="transmembrane region" description="Helical" evidence="8">
    <location>
        <begin position="94"/>
        <end position="112"/>
    </location>
</feature>
<keyword evidence="11" id="KW-1185">Reference proteome</keyword>
<dbReference type="SUPFAM" id="SSF103473">
    <property type="entry name" value="MFS general substrate transporter"/>
    <property type="match status" value="1"/>
</dbReference>
<dbReference type="EMBL" id="JAVFKD010000001">
    <property type="protein sequence ID" value="KAK5999257.1"/>
    <property type="molecule type" value="Genomic_DNA"/>
</dbReference>
<evidence type="ECO:0000256" key="5">
    <source>
        <dbReference type="ARBA" id="ARBA00023136"/>
    </source>
</evidence>
<feature type="transmembrane region" description="Helical" evidence="8">
    <location>
        <begin position="378"/>
        <end position="399"/>
    </location>
</feature>
<keyword evidence="4 8" id="KW-1133">Transmembrane helix</keyword>
<protein>
    <submittedName>
        <fullName evidence="10">Efflux pump dotC</fullName>
    </submittedName>
</protein>
<dbReference type="Gene3D" id="1.20.1720.10">
    <property type="entry name" value="Multidrug resistance protein D"/>
    <property type="match status" value="1"/>
</dbReference>
<keyword evidence="6" id="KW-0325">Glycoprotein</keyword>
<proteinExistence type="predicted"/>
<evidence type="ECO:0000256" key="6">
    <source>
        <dbReference type="ARBA" id="ARBA00023180"/>
    </source>
</evidence>
<keyword evidence="5 8" id="KW-0472">Membrane</keyword>
<dbReference type="CDD" id="cd17502">
    <property type="entry name" value="MFS_Azr1_MDR_like"/>
    <property type="match status" value="1"/>
</dbReference>
<feature type="transmembrane region" description="Helical" evidence="8">
    <location>
        <begin position="148"/>
        <end position="169"/>
    </location>
</feature>
<dbReference type="Gene3D" id="1.20.1250.20">
    <property type="entry name" value="MFS general substrate transporter like domains"/>
    <property type="match status" value="1"/>
</dbReference>
<gene>
    <name evidence="10" type="ORF">PT974_01650</name>
</gene>
<dbReference type="InterPro" id="IPR020846">
    <property type="entry name" value="MFS_dom"/>
</dbReference>
<comment type="caution">
    <text evidence="10">The sequence shown here is derived from an EMBL/GenBank/DDBJ whole genome shotgun (WGS) entry which is preliminary data.</text>
</comment>
<dbReference type="InterPro" id="IPR011701">
    <property type="entry name" value="MFS"/>
</dbReference>
<dbReference type="PANTHER" id="PTHR23501">
    <property type="entry name" value="MAJOR FACILITATOR SUPERFAMILY"/>
    <property type="match status" value="1"/>
</dbReference>
<evidence type="ECO:0000259" key="9">
    <source>
        <dbReference type="PROSITE" id="PS50850"/>
    </source>
</evidence>
<evidence type="ECO:0000313" key="11">
    <source>
        <dbReference type="Proteomes" id="UP001338125"/>
    </source>
</evidence>
<sequence length="546" mass="58443">MSSGGDTKTLDHSTESDLEKQTSPDGVLASDSAQPDAPIGKRPPGAKAGLTVTQFWLCLFGLNIGMMLTALDFNIVATAVPIISSEFKEYNNAAWLGSGFLITFAIVLPITAKLGDVFGRKNMFLFFTVIFALGSALCGWSKSMKMLIGSRIVQGLGAGGIYGLVNVILTDLVDLQDVGKYLSLTAAIWAIADVAGPLLGGVFSQYATWRWCFWLNLIIAPISFIIVVFVLKLPRGPKVSVSTVLASYDYIGTLLMSGGTAALVLGLSWGGNAFEWHDSRVIGTLVGGFAMLVVFFVWENFAKDPLIFPSMIKSRTILAIVGAEFMYGMSLLGCMYYVPQFFQLVFGDSATLAGVGLLPMMLGLGIGNPAAAWVTSKYGVTLINAIVGACLEILATGLMTRWDASTGRAEAVILLIILGIGQGAVMSALLLSAQVAVVPAQIGIVTGLVIFIQTVGDIFGITIFATLYVNKLSSLLQHVGLTTEQISTVLTDVQNIRSQFDAETVPKIVEVYAKSLQNGWWLMFATTLALLLFTCLSRQHKFGENK</sequence>
<feature type="transmembrane region" description="Helical" evidence="8">
    <location>
        <begin position="213"/>
        <end position="233"/>
    </location>
</feature>
<evidence type="ECO:0000256" key="1">
    <source>
        <dbReference type="ARBA" id="ARBA00004141"/>
    </source>
</evidence>
<feature type="transmembrane region" description="Helical" evidence="8">
    <location>
        <begin position="443"/>
        <end position="469"/>
    </location>
</feature>
<evidence type="ECO:0000256" key="3">
    <source>
        <dbReference type="ARBA" id="ARBA00022692"/>
    </source>
</evidence>
<feature type="region of interest" description="Disordered" evidence="7">
    <location>
        <begin position="1"/>
        <end position="40"/>
    </location>
</feature>
<feature type="transmembrane region" description="Helical" evidence="8">
    <location>
        <begin position="411"/>
        <end position="431"/>
    </location>
</feature>
<evidence type="ECO:0000256" key="4">
    <source>
        <dbReference type="ARBA" id="ARBA00022989"/>
    </source>
</evidence>
<evidence type="ECO:0000256" key="8">
    <source>
        <dbReference type="SAM" id="Phobius"/>
    </source>
</evidence>
<feature type="transmembrane region" description="Helical" evidence="8">
    <location>
        <begin position="519"/>
        <end position="536"/>
    </location>
</feature>
<feature type="transmembrane region" description="Helical" evidence="8">
    <location>
        <begin position="318"/>
        <end position="338"/>
    </location>
</feature>
<feature type="domain" description="Major facilitator superfamily (MFS) profile" evidence="9">
    <location>
        <begin position="58"/>
        <end position="542"/>
    </location>
</feature>
<keyword evidence="3 8" id="KW-0812">Transmembrane</keyword>
<feature type="transmembrane region" description="Helical" evidence="8">
    <location>
        <begin position="281"/>
        <end position="298"/>
    </location>
</feature>
<keyword evidence="2" id="KW-0813">Transport</keyword>
<evidence type="ECO:0000256" key="2">
    <source>
        <dbReference type="ARBA" id="ARBA00022448"/>
    </source>
</evidence>
<feature type="transmembrane region" description="Helical" evidence="8">
    <location>
        <begin position="124"/>
        <end position="142"/>
    </location>
</feature>
<feature type="transmembrane region" description="Helical" evidence="8">
    <location>
        <begin position="55"/>
        <end position="82"/>
    </location>
</feature>
<feature type="compositionally biased region" description="Basic and acidic residues" evidence="7">
    <location>
        <begin position="8"/>
        <end position="22"/>
    </location>
</feature>
<dbReference type="Proteomes" id="UP001338125">
    <property type="component" value="Unassembled WGS sequence"/>
</dbReference>
<name>A0ABR0T569_9HYPO</name>
<evidence type="ECO:0000313" key="10">
    <source>
        <dbReference type="EMBL" id="KAK5999257.1"/>
    </source>
</evidence>
<evidence type="ECO:0000256" key="7">
    <source>
        <dbReference type="SAM" id="MobiDB-lite"/>
    </source>
</evidence>
<dbReference type="InterPro" id="IPR036259">
    <property type="entry name" value="MFS_trans_sf"/>
</dbReference>
<comment type="subcellular location">
    <subcellularLocation>
        <location evidence="1">Membrane</location>
        <topology evidence="1">Multi-pass membrane protein</topology>
    </subcellularLocation>
</comment>
<dbReference type="PANTHER" id="PTHR23501:SF187">
    <property type="entry name" value="MAJOR FACILITATOR SUPERFAMILY (MFS) PROFILE DOMAIN-CONTAINING PROTEIN"/>
    <property type="match status" value="1"/>
</dbReference>
<feature type="transmembrane region" description="Helical" evidence="8">
    <location>
        <begin position="245"/>
        <end position="269"/>
    </location>
</feature>
<feature type="transmembrane region" description="Helical" evidence="8">
    <location>
        <begin position="344"/>
        <end position="366"/>
    </location>
</feature>